<reference evidence="1" key="1">
    <citation type="submission" date="2014-11" db="EMBL/GenBank/DDBJ databases">
        <authorList>
            <person name="Amaro Gonzalez C."/>
        </authorList>
    </citation>
    <scope>NUCLEOTIDE SEQUENCE</scope>
</reference>
<evidence type="ECO:0000313" key="1">
    <source>
        <dbReference type="EMBL" id="JAH91277.1"/>
    </source>
</evidence>
<dbReference type="EMBL" id="GBXM01017300">
    <property type="protein sequence ID" value="JAH91277.1"/>
    <property type="molecule type" value="Transcribed_RNA"/>
</dbReference>
<name>A0A0E9WLR7_ANGAN</name>
<dbReference type="AlphaFoldDB" id="A0A0E9WLR7"/>
<sequence length="63" mass="7050">MKGSPFQNHCQLNDPVELGLSKLIQFNDPVELGLSELIQFLMGNHQANKSRKIFCITYGGKSN</sequence>
<proteinExistence type="predicted"/>
<protein>
    <submittedName>
        <fullName evidence="1">Uncharacterized protein</fullName>
    </submittedName>
</protein>
<accession>A0A0E9WLR7</accession>
<reference evidence="1" key="2">
    <citation type="journal article" date="2015" name="Fish Shellfish Immunol.">
        <title>Early steps in the European eel (Anguilla anguilla)-Vibrio vulnificus interaction in the gills: Role of the RtxA13 toxin.</title>
        <authorList>
            <person name="Callol A."/>
            <person name="Pajuelo D."/>
            <person name="Ebbesson L."/>
            <person name="Teles M."/>
            <person name="MacKenzie S."/>
            <person name="Amaro C."/>
        </authorList>
    </citation>
    <scope>NUCLEOTIDE SEQUENCE</scope>
</reference>
<organism evidence="1">
    <name type="scientific">Anguilla anguilla</name>
    <name type="common">European freshwater eel</name>
    <name type="synonym">Muraena anguilla</name>
    <dbReference type="NCBI Taxonomy" id="7936"/>
    <lineage>
        <taxon>Eukaryota</taxon>
        <taxon>Metazoa</taxon>
        <taxon>Chordata</taxon>
        <taxon>Craniata</taxon>
        <taxon>Vertebrata</taxon>
        <taxon>Euteleostomi</taxon>
        <taxon>Actinopterygii</taxon>
        <taxon>Neopterygii</taxon>
        <taxon>Teleostei</taxon>
        <taxon>Anguilliformes</taxon>
        <taxon>Anguillidae</taxon>
        <taxon>Anguilla</taxon>
    </lineage>
</organism>